<proteinExistence type="predicted"/>
<name>A0A8K0CY85_IGNLU</name>
<dbReference type="InterPro" id="IPR000436">
    <property type="entry name" value="Sushi_SCR_CCP_dom"/>
</dbReference>
<organism evidence="3 4">
    <name type="scientific">Ignelater luminosus</name>
    <name type="common">Cucubano</name>
    <name type="synonym">Pyrophorus luminosus</name>
    <dbReference type="NCBI Taxonomy" id="2038154"/>
    <lineage>
        <taxon>Eukaryota</taxon>
        <taxon>Metazoa</taxon>
        <taxon>Ecdysozoa</taxon>
        <taxon>Arthropoda</taxon>
        <taxon>Hexapoda</taxon>
        <taxon>Insecta</taxon>
        <taxon>Pterygota</taxon>
        <taxon>Neoptera</taxon>
        <taxon>Endopterygota</taxon>
        <taxon>Coleoptera</taxon>
        <taxon>Polyphaga</taxon>
        <taxon>Elateriformia</taxon>
        <taxon>Elateroidea</taxon>
        <taxon>Elateridae</taxon>
        <taxon>Agrypninae</taxon>
        <taxon>Pyrophorini</taxon>
        <taxon>Ignelater</taxon>
    </lineage>
</organism>
<feature type="domain" description="Sushi" evidence="2">
    <location>
        <begin position="3"/>
        <end position="68"/>
    </location>
</feature>
<evidence type="ECO:0000256" key="1">
    <source>
        <dbReference type="ARBA" id="ARBA00023157"/>
    </source>
</evidence>
<keyword evidence="1" id="KW-1015">Disulfide bond</keyword>
<dbReference type="AlphaFoldDB" id="A0A8K0CY85"/>
<reference evidence="3" key="1">
    <citation type="submission" date="2019-08" db="EMBL/GenBank/DDBJ databases">
        <title>The genome of the North American firefly Photinus pyralis.</title>
        <authorList>
            <consortium name="Photinus pyralis genome working group"/>
            <person name="Fallon T.R."/>
            <person name="Sander Lower S.E."/>
            <person name="Weng J.-K."/>
        </authorList>
    </citation>
    <scope>NUCLEOTIDE SEQUENCE</scope>
    <source>
        <strain evidence="3">TRF0915ILg1</strain>
        <tissue evidence="3">Whole body</tissue>
    </source>
</reference>
<evidence type="ECO:0000313" key="3">
    <source>
        <dbReference type="EMBL" id="KAF2891535.1"/>
    </source>
</evidence>
<dbReference type="Gene3D" id="2.10.70.10">
    <property type="entry name" value="Complement Module, domain 1"/>
    <property type="match status" value="1"/>
</dbReference>
<gene>
    <name evidence="3" type="ORF">ILUMI_14638</name>
</gene>
<sequence>GSCVVPANPANGFYTIYKAPSEKYPPGTYVPPFNGLILHCHRGHKSSSPGNSLSVCFNGRWNPNPPTC</sequence>
<keyword evidence="4" id="KW-1185">Reference proteome</keyword>
<protein>
    <recommendedName>
        <fullName evidence="2">Sushi domain-containing protein</fullName>
    </recommendedName>
</protein>
<accession>A0A8K0CY85</accession>
<dbReference type="Proteomes" id="UP000801492">
    <property type="component" value="Unassembled WGS sequence"/>
</dbReference>
<feature type="non-terminal residue" evidence="3">
    <location>
        <position position="1"/>
    </location>
</feature>
<evidence type="ECO:0000259" key="2">
    <source>
        <dbReference type="Pfam" id="PF00084"/>
    </source>
</evidence>
<dbReference type="InterPro" id="IPR035976">
    <property type="entry name" value="Sushi/SCR/CCP_sf"/>
</dbReference>
<dbReference type="CDD" id="cd00033">
    <property type="entry name" value="CCP"/>
    <property type="match status" value="1"/>
</dbReference>
<dbReference type="EMBL" id="VTPC01029264">
    <property type="protein sequence ID" value="KAF2891535.1"/>
    <property type="molecule type" value="Genomic_DNA"/>
</dbReference>
<dbReference type="SUPFAM" id="SSF57535">
    <property type="entry name" value="Complement control module/SCR domain"/>
    <property type="match status" value="1"/>
</dbReference>
<comment type="caution">
    <text evidence="3">The sequence shown here is derived from an EMBL/GenBank/DDBJ whole genome shotgun (WGS) entry which is preliminary data.</text>
</comment>
<feature type="non-terminal residue" evidence="3">
    <location>
        <position position="68"/>
    </location>
</feature>
<evidence type="ECO:0000313" key="4">
    <source>
        <dbReference type="Proteomes" id="UP000801492"/>
    </source>
</evidence>
<dbReference type="Pfam" id="PF00084">
    <property type="entry name" value="Sushi"/>
    <property type="match status" value="1"/>
</dbReference>